<dbReference type="GO" id="GO:0003677">
    <property type="term" value="F:DNA binding"/>
    <property type="evidence" value="ECO:0007669"/>
    <property type="project" value="UniProtKB-KW"/>
</dbReference>
<feature type="domain" description="HTH marR-type" evidence="1">
    <location>
        <begin position="25"/>
        <end position="158"/>
    </location>
</feature>
<protein>
    <submittedName>
        <fullName evidence="2">DNA-binding MarR family transcriptional regulator</fullName>
    </submittedName>
</protein>
<dbReference type="InterPro" id="IPR039422">
    <property type="entry name" value="MarR/SlyA-like"/>
</dbReference>
<name>A0A561XCA3_ACIDE</name>
<evidence type="ECO:0000259" key="1">
    <source>
        <dbReference type="PROSITE" id="PS50995"/>
    </source>
</evidence>
<dbReference type="Pfam" id="PF12802">
    <property type="entry name" value="MarR_2"/>
    <property type="match status" value="1"/>
</dbReference>
<dbReference type="GeneID" id="51113143"/>
<dbReference type="InterPro" id="IPR036390">
    <property type="entry name" value="WH_DNA-bd_sf"/>
</dbReference>
<dbReference type="GO" id="GO:0006950">
    <property type="term" value="P:response to stress"/>
    <property type="evidence" value="ECO:0007669"/>
    <property type="project" value="TreeGrafter"/>
</dbReference>
<dbReference type="PANTHER" id="PTHR33164">
    <property type="entry name" value="TRANSCRIPTIONAL REGULATOR, MARR FAMILY"/>
    <property type="match status" value="1"/>
</dbReference>
<dbReference type="InterPro" id="IPR000835">
    <property type="entry name" value="HTH_MarR-typ"/>
</dbReference>
<dbReference type="GO" id="GO:0003700">
    <property type="term" value="F:DNA-binding transcription factor activity"/>
    <property type="evidence" value="ECO:0007669"/>
    <property type="project" value="InterPro"/>
</dbReference>
<keyword evidence="2" id="KW-0238">DNA-binding</keyword>
<dbReference type="PANTHER" id="PTHR33164:SF57">
    <property type="entry name" value="MARR-FAMILY TRANSCRIPTIONAL REGULATOR"/>
    <property type="match status" value="1"/>
</dbReference>
<accession>A0A561XCA3</accession>
<evidence type="ECO:0000313" key="3">
    <source>
        <dbReference type="Proteomes" id="UP000321485"/>
    </source>
</evidence>
<dbReference type="Gene3D" id="1.10.10.10">
    <property type="entry name" value="Winged helix-like DNA-binding domain superfamily/Winged helix DNA-binding domain"/>
    <property type="match status" value="1"/>
</dbReference>
<dbReference type="AlphaFoldDB" id="A0A561XCA3"/>
<organism evidence="2 3">
    <name type="scientific">Acidovorax delafieldii</name>
    <name type="common">Pseudomonas delafieldii</name>
    <dbReference type="NCBI Taxonomy" id="47920"/>
    <lineage>
        <taxon>Bacteria</taxon>
        <taxon>Pseudomonadati</taxon>
        <taxon>Pseudomonadota</taxon>
        <taxon>Betaproteobacteria</taxon>
        <taxon>Burkholderiales</taxon>
        <taxon>Comamonadaceae</taxon>
        <taxon>Acidovorax</taxon>
    </lineage>
</organism>
<reference evidence="2 3" key="1">
    <citation type="journal article" date="2015" name="Stand. Genomic Sci.">
        <title>Genomic Encyclopedia of Bacterial and Archaeal Type Strains, Phase III: the genomes of soil and plant-associated and newly described type strains.</title>
        <authorList>
            <person name="Whitman W.B."/>
            <person name="Woyke T."/>
            <person name="Klenk H.P."/>
            <person name="Zhou Y."/>
            <person name="Lilburn T.G."/>
            <person name="Beck B.J."/>
            <person name="De Vos P."/>
            <person name="Vandamme P."/>
            <person name="Eisen J.A."/>
            <person name="Garrity G."/>
            <person name="Hugenholtz P."/>
            <person name="Kyrpides N.C."/>
        </authorList>
    </citation>
    <scope>NUCLEOTIDE SEQUENCE [LARGE SCALE GENOMIC DNA]</scope>
    <source>
        <strain evidence="2 3">DSM 64</strain>
    </source>
</reference>
<dbReference type="EMBL" id="VJWE01000017">
    <property type="protein sequence ID" value="TWG33748.1"/>
    <property type="molecule type" value="Genomic_DNA"/>
</dbReference>
<gene>
    <name evidence="2" type="ORF">ATF69_4101</name>
</gene>
<dbReference type="Proteomes" id="UP000321485">
    <property type="component" value="Unassembled WGS sequence"/>
</dbReference>
<dbReference type="RefSeq" id="WP_146872089.1">
    <property type="nucleotide sequence ID" value="NZ_VJWE01000017.1"/>
</dbReference>
<dbReference type="SUPFAM" id="SSF46785">
    <property type="entry name" value="Winged helix' DNA-binding domain"/>
    <property type="match status" value="1"/>
</dbReference>
<sequence length="191" mass="20950">MPDIDPVPVRSTLTSDGLIHPTTAHDLLMYRLHRLLAVAGSLVVRLCEGGYGITRREWGLLMVLAQQPGLPPAALAEHLGLDRARTSRAITSLLNKQLITRSTMPVDRRHAMLFLTPAGLSLHDELFPQIRALNQDLLSQLTPGAVRALDQALAAMQQQAEALVATRTDLPRTYRLRGGRQQLSRGGQDST</sequence>
<dbReference type="InterPro" id="IPR036388">
    <property type="entry name" value="WH-like_DNA-bd_sf"/>
</dbReference>
<dbReference type="SMART" id="SM00347">
    <property type="entry name" value="HTH_MARR"/>
    <property type="match status" value="1"/>
</dbReference>
<dbReference type="PROSITE" id="PS50995">
    <property type="entry name" value="HTH_MARR_2"/>
    <property type="match status" value="1"/>
</dbReference>
<proteinExistence type="predicted"/>
<comment type="caution">
    <text evidence="2">The sequence shown here is derived from an EMBL/GenBank/DDBJ whole genome shotgun (WGS) entry which is preliminary data.</text>
</comment>
<evidence type="ECO:0000313" key="2">
    <source>
        <dbReference type="EMBL" id="TWG33748.1"/>
    </source>
</evidence>